<sequence>MRASLFGPQRLGRSPVPEASRGPSSIGRRLRLTAAAAATSLAVGLFGALSPASAALPPTGLGAIDPATGFPSSYTDGNGLSLQPCLDGLPICSTTTAGLLASDGSGEGFYFVADASLGDGTVAFKYHSALEGAWFAPPDPTGAVDNRQTFARIQIAVPKGGLVPNATYTVTDPWGTVVCTADAGGFLLNAAKGCRIQTTAVAGNFTNALGGRVGPFLTWDTFGQAVGAPPAGYIGDFATPHAVTGSPTGFNKVRIQGPGLTSTCAGAAGPIASCTETDQFVVQGKVQPGASAAISASSLDFGNVAATPPVTKTVTYTNTSTDGTSVNITSVALAAGSSTDYSLGGTCAIGLVAPGASCTVAVTYTPTGASPDTGSVVVSSDTPTIGDRTITLTGKSVGVPFVETPAPPAALAFGNQSTGTSSPENVVVVGNSGVANVGLSSRTLTGTGAAHFSLVGTTNTCATGAAPGGGCETGVVFAPTTNGAKTANLQLTFSDGSVLNVPLTGTGLAATAPGAPTAVTATAGNGAASVTWTAPASPGTSAITGYTVQAFNGVTAVGTPLSVAATARAATVAGLANGTSYTVQVKAVSAVGASPAGVSNAVVPTAPTPPGTPTGVTAARGNASATVHWVAPATGAAVTGYQVRISAGGVQVGALRAAAASARSLVVTGLTNGTTYTVQVRATSAGGAGAYSPAVSVRPLTTPSAPVIGTAASGVAGGTITARAAWSAPTSNGGTAVTGYRVRALRMSSTGTVLSTTLSAVQPATARALTMTLPAVGSYRFTVQASNAVGAGALSARSNLVAGR</sequence>
<feature type="domain" description="Fibronectin type-III" evidence="5">
    <location>
        <begin position="705"/>
        <end position="804"/>
    </location>
</feature>
<feature type="domain" description="Fibronectin type-III" evidence="5">
    <location>
        <begin position="512"/>
        <end position="608"/>
    </location>
</feature>
<evidence type="ECO:0000313" key="7">
    <source>
        <dbReference type="Proteomes" id="UP001597046"/>
    </source>
</evidence>
<evidence type="ECO:0000313" key="6">
    <source>
        <dbReference type="EMBL" id="MFD1054379.1"/>
    </source>
</evidence>
<dbReference type="SMART" id="SM00060">
    <property type="entry name" value="FN3"/>
    <property type="match status" value="3"/>
</dbReference>
<dbReference type="Pfam" id="PF00041">
    <property type="entry name" value="fn3"/>
    <property type="match status" value="2"/>
</dbReference>
<dbReference type="InterPro" id="IPR050964">
    <property type="entry name" value="Striated_Muscle_Regulatory"/>
</dbReference>
<keyword evidence="1" id="KW-0677">Repeat</keyword>
<keyword evidence="2" id="KW-0378">Hydrolase</keyword>
<keyword evidence="2" id="KW-0326">Glycosidase</keyword>
<dbReference type="InterPro" id="IPR003961">
    <property type="entry name" value="FN3_dom"/>
</dbReference>
<dbReference type="PROSITE" id="PS50853">
    <property type="entry name" value="FN3"/>
    <property type="match status" value="3"/>
</dbReference>
<gene>
    <name evidence="6" type="ORF">ACFQ2V_08695</name>
</gene>
<dbReference type="EMBL" id="JBHTKH010000004">
    <property type="protein sequence ID" value="MFD1054379.1"/>
    <property type="molecule type" value="Genomic_DNA"/>
</dbReference>
<accession>A0ABW3MY85</accession>
<dbReference type="PRINTS" id="PR00014">
    <property type="entry name" value="FNTYPEIII"/>
</dbReference>
<keyword evidence="7" id="KW-1185">Reference proteome</keyword>
<feature type="domain" description="Fibronectin type-III" evidence="5">
    <location>
        <begin position="609"/>
        <end position="704"/>
    </location>
</feature>
<reference evidence="7" key="1">
    <citation type="journal article" date="2019" name="Int. J. Syst. Evol. Microbiol.">
        <title>The Global Catalogue of Microorganisms (GCM) 10K type strain sequencing project: providing services to taxonomists for standard genome sequencing and annotation.</title>
        <authorList>
            <consortium name="The Broad Institute Genomics Platform"/>
            <consortium name="The Broad Institute Genome Sequencing Center for Infectious Disease"/>
            <person name="Wu L."/>
            <person name="Ma J."/>
        </authorList>
    </citation>
    <scope>NUCLEOTIDE SEQUENCE [LARGE SCALE GENOMIC DNA]</scope>
    <source>
        <strain evidence="7">CCUG 57508</strain>
    </source>
</reference>
<dbReference type="InterPro" id="IPR013783">
    <property type="entry name" value="Ig-like_fold"/>
</dbReference>
<protein>
    <submittedName>
        <fullName evidence="6">Fibronectin type III domain-containing protein</fullName>
    </submittedName>
</protein>
<feature type="region of interest" description="Disordered" evidence="4">
    <location>
        <begin position="1"/>
        <end position="25"/>
    </location>
</feature>
<dbReference type="RefSeq" id="WP_386052274.1">
    <property type="nucleotide sequence ID" value="NZ_JBHTKH010000004.1"/>
</dbReference>
<evidence type="ECO:0000256" key="2">
    <source>
        <dbReference type="ARBA" id="ARBA00023295"/>
    </source>
</evidence>
<evidence type="ECO:0000256" key="3">
    <source>
        <dbReference type="ARBA" id="ARBA00023326"/>
    </source>
</evidence>
<evidence type="ECO:0000256" key="4">
    <source>
        <dbReference type="SAM" id="MobiDB-lite"/>
    </source>
</evidence>
<comment type="caution">
    <text evidence="6">The sequence shown here is derived from an EMBL/GenBank/DDBJ whole genome shotgun (WGS) entry which is preliminary data.</text>
</comment>
<dbReference type="InterPro" id="IPR036116">
    <property type="entry name" value="FN3_sf"/>
</dbReference>
<evidence type="ECO:0000259" key="5">
    <source>
        <dbReference type="PROSITE" id="PS50853"/>
    </source>
</evidence>
<keyword evidence="3" id="KW-0624">Polysaccharide degradation</keyword>
<dbReference type="Proteomes" id="UP001597046">
    <property type="component" value="Unassembled WGS sequence"/>
</dbReference>
<dbReference type="PANTHER" id="PTHR13817">
    <property type="entry name" value="TITIN"/>
    <property type="match status" value="1"/>
</dbReference>
<dbReference type="NCBIfam" id="NF012200">
    <property type="entry name" value="choice_anch_D"/>
    <property type="match status" value="2"/>
</dbReference>
<keyword evidence="3" id="KW-0119">Carbohydrate metabolism</keyword>
<dbReference type="CDD" id="cd00063">
    <property type="entry name" value="FN3"/>
    <property type="match status" value="2"/>
</dbReference>
<name>A0ABW3MY85_9MICO</name>
<dbReference type="SUPFAM" id="SSF49265">
    <property type="entry name" value="Fibronectin type III"/>
    <property type="match status" value="2"/>
</dbReference>
<evidence type="ECO:0000256" key="1">
    <source>
        <dbReference type="ARBA" id="ARBA00022737"/>
    </source>
</evidence>
<proteinExistence type="predicted"/>
<dbReference type="Gene3D" id="2.60.40.10">
    <property type="entry name" value="Immunoglobulins"/>
    <property type="match status" value="5"/>
</dbReference>
<dbReference type="PANTHER" id="PTHR13817:SF73">
    <property type="entry name" value="FIBRONECTIN TYPE-III DOMAIN-CONTAINING PROTEIN"/>
    <property type="match status" value="1"/>
</dbReference>
<organism evidence="6 7">
    <name type="scientific">Terrabacter terrigena</name>
    <dbReference type="NCBI Taxonomy" id="574718"/>
    <lineage>
        <taxon>Bacteria</taxon>
        <taxon>Bacillati</taxon>
        <taxon>Actinomycetota</taxon>
        <taxon>Actinomycetes</taxon>
        <taxon>Micrococcales</taxon>
        <taxon>Intrasporangiaceae</taxon>
        <taxon>Terrabacter</taxon>
    </lineage>
</organism>